<accession>A0A164LCS6</accession>
<dbReference type="RefSeq" id="WP_067592735.1">
    <property type="nucleotide sequence ID" value="NZ_JABMCZ010000001.1"/>
</dbReference>
<comment type="caution">
    <text evidence="1">The sequence shown here is derived from an EMBL/GenBank/DDBJ whole genome shotgun (WGS) entry which is preliminary data.</text>
</comment>
<evidence type="ECO:0000313" key="1">
    <source>
        <dbReference type="EMBL" id="KZM72265.1"/>
    </source>
</evidence>
<protein>
    <submittedName>
        <fullName evidence="1">Uncharacterized protein</fullName>
    </submittedName>
</protein>
<dbReference type="AlphaFoldDB" id="A0A164LCS6"/>
<organism evidence="1 2">
    <name type="scientific">Nocardia terpenica</name>
    <dbReference type="NCBI Taxonomy" id="455432"/>
    <lineage>
        <taxon>Bacteria</taxon>
        <taxon>Bacillati</taxon>
        <taxon>Actinomycetota</taxon>
        <taxon>Actinomycetes</taxon>
        <taxon>Mycobacteriales</taxon>
        <taxon>Nocardiaceae</taxon>
        <taxon>Nocardia</taxon>
    </lineage>
</organism>
<evidence type="ECO:0000313" key="2">
    <source>
        <dbReference type="Proteomes" id="UP000076512"/>
    </source>
</evidence>
<reference evidence="1 2" key="1">
    <citation type="submission" date="2016-04" db="EMBL/GenBank/DDBJ databases">
        <authorList>
            <person name="Evans L.H."/>
            <person name="Alamgir A."/>
            <person name="Owens N."/>
            <person name="Weber N.D."/>
            <person name="Virtaneva K."/>
            <person name="Barbian K."/>
            <person name="Babar A."/>
            <person name="Rosenke K."/>
        </authorList>
    </citation>
    <scope>NUCLEOTIDE SEQUENCE [LARGE SCALE GENOMIC DNA]</scope>
    <source>
        <strain evidence="1 2">IFM 0406</strain>
    </source>
</reference>
<keyword evidence="2" id="KW-1185">Reference proteome</keyword>
<dbReference type="EMBL" id="LWGR01000009">
    <property type="protein sequence ID" value="KZM72265.1"/>
    <property type="molecule type" value="Genomic_DNA"/>
</dbReference>
<name>A0A164LCS6_9NOCA</name>
<proteinExistence type="predicted"/>
<dbReference type="STRING" id="455432.AWN90_36940"/>
<sequence>MPLILKLDESTAAEAFTSYEWSEDWVIRGGTDQIDGWCWHNSWCEIIGDIVDAINRGLHDNGLLIYPELLTADSTVPAIKDVVAQGITLAYELLADRMGHIEGISLRLKSIEGVVIVTVECSSRDDIPFLDEAWSTTADRTYPSVLRGVLQMLADEFKCLAAVFGL</sequence>
<dbReference type="Proteomes" id="UP000076512">
    <property type="component" value="Unassembled WGS sequence"/>
</dbReference>
<gene>
    <name evidence="1" type="ORF">AWN90_36940</name>
</gene>